<dbReference type="Pfam" id="PF00067">
    <property type="entry name" value="p450"/>
    <property type="match status" value="1"/>
</dbReference>
<dbReference type="GO" id="GO:0004497">
    <property type="term" value="F:monooxygenase activity"/>
    <property type="evidence" value="ECO:0007669"/>
    <property type="project" value="UniProtKB-KW"/>
</dbReference>
<evidence type="ECO:0000256" key="5">
    <source>
        <dbReference type="ARBA" id="ARBA00023002"/>
    </source>
</evidence>
<comment type="similarity">
    <text evidence="2 9">Belongs to the cytochrome P450 family.</text>
</comment>
<dbReference type="EMBL" id="CAJNOQ010011178">
    <property type="protein sequence ID" value="CAF1270216.1"/>
    <property type="molecule type" value="Genomic_DNA"/>
</dbReference>
<dbReference type="InterPro" id="IPR017972">
    <property type="entry name" value="Cyt_P450_CS"/>
</dbReference>
<dbReference type="InterPro" id="IPR050476">
    <property type="entry name" value="Insect_CytP450_Detox"/>
</dbReference>
<dbReference type="InterPro" id="IPR001128">
    <property type="entry name" value="Cyt_P450"/>
</dbReference>
<protein>
    <recommendedName>
        <fullName evidence="13">Cytochrome P450</fullName>
    </recommendedName>
</protein>
<dbReference type="GO" id="GO:0016705">
    <property type="term" value="F:oxidoreductase activity, acting on paired donors, with incorporation or reduction of molecular oxygen"/>
    <property type="evidence" value="ECO:0007669"/>
    <property type="project" value="InterPro"/>
</dbReference>
<evidence type="ECO:0000313" key="11">
    <source>
        <dbReference type="EMBL" id="CAF4057762.1"/>
    </source>
</evidence>
<comment type="cofactor">
    <cofactor evidence="1 8">
        <name>heme</name>
        <dbReference type="ChEBI" id="CHEBI:30413"/>
    </cofactor>
</comment>
<evidence type="ECO:0000313" key="10">
    <source>
        <dbReference type="EMBL" id="CAF1270216.1"/>
    </source>
</evidence>
<dbReference type="PRINTS" id="PR00385">
    <property type="entry name" value="P450"/>
</dbReference>
<keyword evidence="4 8" id="KW-0479">Metal-binding</keyword>
<dbReference type="SUPFAM" id="SSF48264">
    <property type="entry name" value="Cytochrome P450"/>
    <property type="match status" value="1"/>
</dbReference>
<keyword evidence="6 8" id="KW-0408">Iron</keyword>
<dbReference type="Proteomes" id="UP000681722">
    <property type="component" value="Unassembled WGS sequence"/>
</dbReference>
<dbReference type="Gene3D" id="1.10.630.10">
    <property type="entry name" value="Cytochrome P450"/>
    <property type="match status" value="1"/>
</dbReference>
<dbReference type="PANTHER" id="PTHR24292:SF102">
    <property type="entry name" value="CYTOCHROME P450 FAMILY-RELATED"/>
    <property type="match status" value="1"/>
</dbReference>
<dbReference type="PANTHER" id="PTHR24292">
    <property type="entry name" value="CYTOCHROME P450"/>
    <property type="match status" value="1"/>
</dbReference>
<proteinExistence type="inferred from homology"/>
<comment type="caution">
    <text evidence="10">The sequence shown here is derived from an EMBL/GenBank/DDBJ whole genome shotgun (WGS) entry which is preliminary data.</text>
</comment>
<reference evidence="10" key="1">
    <citation type="submission" date="2021-02" db="EMBL/GenBank/DDBJ databases">
        <authorList>
            <person name="Nowell W R."/>
        </authorList>
    </citation>
    <scope>NUCLEOTIDE SEQUENCE</scope>
</reference>
<dbReference type="PROSITE" id="PS00086">
    <property type="entry name" value="CYTOCHROME_P450"/>
    <property type="match status" value="1"/>
</dbReference>
<dbReference type="GO" id="GO:0005506">
    <property type="term" value="F:iron ion binding"/>
    <property type="evidence" value="ECO:0007669"/>
    <property type="project" value="InterPro"/>
</dbReference>
<evidence type="ECO:0000256" key="6">
    <source>
        <dbReference type="ARBA" id="ARBA00023004"/>
    </source>
</evidence>
<accession>A0A815BHF2</accession>
<name>A0A815BHF2_9BILA</name>
<evidence type="ECO:0008006" key="13">
    <source>
        <dbReference type="Google" id="ProtNLM"/>
    </source>
</evidence>
<evidence type="ECO:0000256" key="2">
    <source>
        <dbReference type="ARBA" id="ARBA00010617"/>
    </source>
</evidence>
<keyword evidence="3 8" id="KW-0349">Heme</keyword>
<keyword evidence="12" id="KW-1185">Reference proteome</keyword>
<dbReference type="GO" id="GO:0020037">
    <property type="term" value="F:heme binding"/>
    <property type="evidence" value="ECO:0007669"/>
    <property type="project" value="InterPro"/>
</dbReference>
<evidence type="ECO:0000256" key="8">
    <source>
        <dbReference type="PIRSR" id="PIRSR602401-1"/>
    </source>
</evidence>
<gene>
    <name evidence="10" type="ORF">GPM918_LOCUS27044</name>
    <name evidence="11" type="ORF">SRO942_LOCUS27307</name>
</gene>
<feature type="binding site" description="axial binding residue" evidence="8">
    <location>
        <position position="486"/>
    </location>
    <ligand>
        <name>heme</name>
        <dbReference type="ChEBI" id="CHEBI:30413"/>
    </ligand>
    <ligandPart>
        <name>Fe</name>
        <dbReference type="ChEBI" id="CHEBI:18248"/>
    </ligandPart>
</feature>
<dbReference type="InterPro" id="IPR002401">
    <property type="entry name" value="Cyt_P450_E_grp-I"/>
</dbReference>
<dbReference type="Proteomes" id="UP000663829">
    <property type="component" value="Unassembled WGS sequence"/>
</dbReference>
<evidence type="ECO:0000256" key="9">
    <source>
        <dbReference type="RuleBase" id="RU000461"/>
    </source>
</evidence>
<keyword evidence="7 9" id="KW-0503">Monooxygenase</keyword>
<evidence type="ECO:0000256" key="7">
    <source>
        <dbReference type="ARBA" id="ARBA00023033"/>
    </source>
</evidence>
<organism evidence="10 12">
    <name type="scientific">Didymodactylos carnosus</name>
    <dbReference type="NCBI Taxonomy" id="1234261"/>
    <lineage>
        <taxon>Eukaryota</taxon>
        <taxon>Metazoa</taxon>
        <taxon>Spiralia</taxon>
        <taxon>Gnathifera</taxon>
        <taxon>Rotifera</taxon>
        <taxon>Eurotatoria</taxon>
        <taxon>Bdelloidea</taxon>
        <taxon>Philodinida</taxon>
        <taxon>Philodinidae</taxon>
        <taxon>Didymodactylos</taxon>
    </lineage>
</organism>
<evidence type="ECO:0000256" key="1">
    <source>
        <dbReference type="ARBA" id="ARBA00001971"/>
    </source>
</evidence>
<dbReference type="AlphaFoldDB" id="A0A815BHF2"/>
<keyword evidence="5 9" id="KW-0560">Oxidoreductase</keyword>
<evidence type="ECO:0000256" key="3">
    <source>
        <dbReference type="ARBA" id="ARBA00022617"/>
    </source>
</evidence>
<dbReference type="PRINTS" id="PR00463">
    <property type="entry name" value="EP450I"/>
</dbReference>
<sequence length="539" mass="62790">MFLTITLSIILALLLLVLLLTYKIGNTYRYFVVQSIPGPRPSFIFGNLLPLWQSTITGNGISRQLEKWTKEFGSVYGLFEGFRQPRVWVVSDIKFIENVFIKQFSSFIPRKPVALINNPNEKNPNLITAVGHSWKRHRQIMNPTFSTLKLKDMLPLMNSCVTQFLSKLPTNIDFNVYAFYKRLTFDVICSCGFGLQQSSSSTSSSPTIISKTTYEDYFEKTKELFSTDLTQRWWLRLTVVLGSMSLLSRMIEKFIRLADSLKRYLNECEILPLKWRMKFVELPRFWLNDRVSEIVDRAEIDDSDGMKRNDFVHILLRALKKDSESGSMSYGEILNNISLFMAAGYETSSSALAYSTYVLATHMDEQLKLQMEIDDVDFVENGLDYDSIIRKFEYLDRFIREVLRMYPIPPQVINRQCEHDTTVTDSNGREYMIKKGDIVQPDIYSIHYSSDYWGSVDPYIFYPDRHLSIPPHTPSFLAFGLGPRHCIGMRFALLEIKLTLIRLLKNYTIVKSDQLDEKWNINEKRVITPDECWIKLEKR</sequence>
<dbReference type="EMBL" id="CAJOBC010023057">
    <property type="protein sequence ID" value="CAF4057762.1"/>
    <property type="molecule type" value="Genomic_DNA"/>
</dbReference>
<evidence type="ECO:0000313" key="12">
    <source>
        <dbReference type="Proteomes" id="UP000663829"/>
    </source>
</evidence>
<dbReference type="InterPro" id="IPR036396">
    <property type="entry name" value="Cyt_P450_sf"/>
</dbReference>
<evidence type="ECO:0000256" key="4">
    <source>
        <dbReference type="ARBA" id="ARBA00022723"/>
    </source>
</evidence>
<dbReference type="OrthoDB" id="2789670at2759"/>